<dbReference type="AlphaFoldDB" id="A0A2Y9JNB2"/>
<dbReference type="PROSITE" id="PS51311">
    <property type="entry name" value="SCGB"/>
    <property type="match status" value="1"/>
</dbReference>
<keyword evidence="2" id="KW-0964">Secreted</keyword>
<protein>
    <submittedName>
        <fullName evidence="5">Mammaglobin-A-like</fullName>
    </submittedName>
</protein>
<evidence type="ECO:0000256" key="2">
    <source>
        <dbReference type="ARBA" id="ARBA00022525"/>
    </source>
</evidence>
<evidence type="ECO:0000256" key="1">
    <source>
        <dbReference type="ARBA" id="ARBA00004613"/>
    </source>
</evidence>
<feature type="chain" id="PRO_5016154353" evidence="3">
    <location>
        <begin position="19"/>
        <end position="94"/>
    </location>
</feature>
<keyword evidence="4" id="KW-1185">Reference proteome</keyword>
<dbReference type="Proteomes" id="UP000248482">
    <property type="component" value="Unplaced"/>
</dbReference>
<dbReference type="GO" id="GO:0030521">
    <property type="term" value="P:androgen receptor signaling pathway"/>
    <property type="evidence" value="ECO:0007669"/>
    <property type="project" value="TreeGrafter"/>
</dbReference>
<evidence type="ECO:0000313" key="5">
    <source>
        <dbReference type="RefSeq" id="XP_022362101.1"/>
    </source>
</evidence>
<gene>
    <name evidence="5" type="primary">LOC111149377</name>
</gene>
<dbReference type="RefSeq" id="XP_022362101.1">
    <property type="nucleotide sequence ID" value="XM_022506393.1"/>
</dbReference>
<dbReference type="GeneID" id="111149377"/>
<dbReference type="GO" id="GO:0005615">
    <property type="term" value="C:extracellular space"/>
    <property type="evidence" value="ECO:0007669"/>
    <property type="project" value="TreeGrafter"/>
</dbReference>
<dbReference type="PANTHER" id="PTHR14037">
    <property type="entry name" value="MAMMAGLOBIN-RELATED"/>
    <property type="match status" value="1"/>
</dbReference>
<dbReference type="InterPro" id="IPR016126">
    <property type="entry name" value="Secretoglobin"/>
</dbReference>
<dbReference type="OrthoDB" id="9741516at2759"/>
<dbReference type="InterPro" id="IPR035960">
    <property type="entry name" value="Secretoglobin_sf"/>
</dbReference>
<dbReference type="STRING" id="391180.A0A2Y9JNB2"/>
<dbReference type="KEGG" id="elk:111149377"/>
<dbReference type="PANTHER" id="PTHR14037:SF4">
    <property type="entry name" value="MAMMAGLOBIN-B"/>
    <property type="match status" value="1"/>
</dbReference>
<evidence type="ECO:0000256" key="3">
    <source>
        <dbReference type="SAM" id="SignalP"/>
    </source>
</evidence>
<comment type="subcellular location">
    <subcellularLocation>
        <location evidence="1">Secreted</location>
    </subcellularLocation>
</comment>
<keyword evidence="3" id="KW-0732">Signal</keyword>
<evidence type="ECO:0000313" key="4">
    <source>
        <dbReference type="Proteomes" id="UP000248482"/>
    </source>
</evidence>
<accession>A0A2Y9JNB2</accession>
<dbReference type="PROSITE" id="PS51257">
    <property type="entry name" value="PROKAR_LIPOPROTEIN"/>
    <property type="match status" value="1"/>
</dbReference>
<reference evidence="5" key="1">
    <citation type="submission" date="2025-08" db="UniProtKB">
        <authorList>
            <consortium name="RefSeq"/>
        </authorList>
    </citation>
    <scope>IDENTIFICATION</scope>
    <source>
        <tissue evidence="5">Blood</tissue>
    </source>
</reference>
<sequence>MKLLRVLVLIALPFSCFAGSGCPLLEELVNKTVDSQVSMDEYQNLVRPYYTSHPDSEEAMRQLKQCFLSQSSETLCNVAELLNMIYESKWCVMF</sequence>
<organism evidence="4 5">
    <name type="scientific">Enhydra lutris kenyoni</name>
    <name type="common">northern sea otter</name>
    <dbReference type="NCBI Taxonomy" id="391180"/>
    <lineage>
        <taxon>Eukaryota</taxon>
        <taxon>Metazoa</taxon>
        <taxon>Chordata</taxon>
        <taxon>Craniata</taxon>
        <taxon>Vertebrata</taxon>
        <taxon>Euteleostomi</taxon>
        <taxon>Mammalia</taxon>
        <taxon>Eutheria</taxon>
        <taxon>Laurasiatheria</taxon>
        <taxon>Carnivora</taxon>
        <taxon>Caniformia</taxon>
        <taxon>Musteloidea</taxon>
        <taxon>Mustelidae</taxon>
        <taxon>Lutrinae</taxon>
        <taxon>Enhydra</taxon>
    </lineage>
</organism>
<feature type="signal peptide" evidence="3">
    <location>
        <begin position="1"/>
        <end position="18"/>
    </location>
</feature>
<proteinExistence type="predicted"/>
<dbReference type="CDD" id="cd00633">
    <property type="entry name" value="Secretoglobin"/>
    <property type="match status" value="1"/>
</dbReference>
<dbReference type="Pfam" id="PF01099">
    <property type="entry name" value="Uteroglobin"/>
    <property type="match status" value="1"/>
</dbReference>
<dbReference type="SUPFAM" id="SSF48201">
    <property type="entry name" value="Uteroglobin-like"/>
    <property type="match status" value="1"/>
</dbReference>
<name>A0A2Y9JNB2_ENHLU</name>